<dbReference type="Pfam" id="PF19866">
    <property type="entry name" value="DUF6339"/>
    <property type="match status" value="1"/>
</dbReference>
<feature type="region of interest" description="Disordered" evidence="1">
    <location>
        <begin position="267"/>
        <end position="293"/>
    </location>
</feature>
<proteinExistence type="predicted"/>
<accession>A0ABU8GQL3</accession>
<keyword evidence="3" id="KW-1185">Reference proteome</keyword>
<dbReference type="Proteomes" id="UP001365781">
    <property type="component" value="Unassembled WGS sequence"/>
</dbReference>
<comment type="caution">
    <text evidence="2">The sequence shown here is derived from an EMBL/GenBank/DDBJ whole genome shotgun (WGS) entry which is preliminary data.</text>
</comment>
<protein>
    <submittedName>
        <fullName evidence="2">DUF6339 family protein</fullName>
    </submittedName>
</protein>
<dbReference type="InterPro" id="IPR045920">
    <property type="entry name" value="DUF6339"/>
</dbReference>
<dbReference type="EMBL" id="JBBAYM010000038">
    <property type="protein sequence ID" value="MEI5615486.1"/>
    <property type="molecule type" value="Genomic_DNA"/>
</dbReference>
<evidence type="ECO:0000256" key="1">
    <source>
        <dbReference type="SAM" id="MobiDB-lite"/>
    </source>
</evidence>
<dbReference type="RefSeq" id="WP_336542887.1">
    <property type="nucleotide sequence ID" value="NZ_JBBAYL010000011.1"/>
</dbReference>
<sequence length="293" mass="32308">MPDIVAAKYLTHSVLSGNEVPPKVALLRAAQGITPPAARWRVAPVRQLLNEARRRYEDDRAAADGWLAPRLHATMRMTRREAANSGLWNFLALVVAPDYVLWRHKGVTKEGERATADRFVGVHYKQTFARLWWAAEMFRDGDDYGPVVSACSIQDVLNTVLRFEVIDHRPTARAVVLLLERGVVRTGRDVNGLGTAINSAGSTLMYDVLAPDDGADAEARRYWIGESDNAGPMPLDTLPDGPDDGRVPQGSVDVLVKRFEELFAEAPVRGKESGTDVPPPRKGVSLDKPYSPF</sequence>
<gene>
    <name evidence="2" type="ORF">WB403_40855</name>
</gene>
<evidence type="ECO:0000313" key="2">
    <source>
        <dbReference type="EMBL" id="MEI5615486.1"/>
    </source>
</evidence>
<evidence type="ECO:0000313" key="3">
    <source>
        <dbReference type="Proteomes" id="UP001365781"/>
    </source>
</evidence>
<reference evidence="2 3" key="1">
    <citation type="submission" date="2024-03" db="EMBL/GenBank/DDBJ databases">
        <title>First Report of Pectobacterium brasiliscabiei causing potato scab in china.</title>
        <authorList>
            <person name="Handique U."/>
        </authorList>
    </citation>
    <scope>NUCLEOTIDE SEQUENCE [LARGE SCALE GENOMIC DNA]</scope>
    <source>
        <strain evidence="2 3">ZRIMU1503</strain>
    </source>
</reference>
<organism evidence="2 3">
    <name type="scientific">Streptomyces brasiliscabiei</name>
    <dbReference type="NCBI Taxonomy" id="2736302"/>
    <lineage>
        <taxon>Bacteria</taxon>
        <taxon>Bacillati</taxon>
        <taxon>Actinomycetota</taxon>
        <taxon>Actinomycetes</taxon>
        <taxon>Kitasatosporales</taxon>
        <taxon>Streptomycetaceae</taxon>
        <taxon>Streptomyces</taxon>
    </lineage>
</organism>
<name>A0ABU8GQL3_9ACTN</name>